<proteinExistence type="predicted"/>
<dbReference type="Proteomes" id="UP000032900">
    <property type="component" value="Unassembled WGS sequence"/>
</dbReference>
<feature type="signal peptide" evidence="1">
    <location>
        <begin position="1"/>
        <end position="20"/>
    </location>
</feature>
<dbReference type="NCBIfam" id="TIGR04183">
    <property type="entry name" value="Por_Secre_tail"/>
    <property type="match status" value="1"/>
</dbReference>
<dbReference type="Pfam" id="PF18962">
    <property type="entry name" value="Por_Secre_tail"/>
    <property type="match status" value="1"/>
</dbReference>
<dbReference type="PANTHER" id="PTHR48098">
    <property type="entry name" value="ENTEROCHELIN ESTERASE-RELATED"/>
    <property type="match status" value="1"/>
</dbReference>
<reference evidence="3 4" key="1">
    <citation type="journal article" date="2015" name="Microbes Environ.">
        <title>Distribution and evolution of nitrogen fixation genes in the phylum bacteroidetes.</title>
        <authorList>
            <person name="Inoue J."/>
            <person name="Oshima K."/>
            <person name="Suda W."/>
            <person name="Sakamoto M."/>
            <person name="Iino T."/>
            <person name="Noda S."/>
            <person name="Hongoh Y."/>
            <person name="Hattori M."/>
            <person name="Ohkuma M."/>
        </authorList>
    </citation>
    <scope>NUCLEOTIDE SEQUENCE [LARGE SCALE GENOMIC DNA]</scope>
    <source>
        <strain evidence="3">JCM 15548</strain>
    </source>
</reference>
<dbReference type="Pfam" id="PF00756">
    <property type="entry name" value="Esterase"/>
    <property type="match status" value="1"/>
</dbReference>
<dbReference type="OrthoDB" id="9803578at2"/>
<evidence type="ECO:0000313" key="3">
    <source>
        <dbReference type="EMBL" id="GAO31379.1"/>
    </source>
</evidence>
<dbReference type="EMBL" id="BAZW01000046">
    <property type="protein sequence ID" value="GAO31379.1"/>
    <property type="molecule type" value="Genomic_DNA"/>
</dbReference>
<dbReference type="InterPro" id="IPR029058">
    <property type="entry name" value="AB_hydrolase_fold"/>
</dbReference>
<keyword evidence="4" id="KW-1185">Reference proteome</keyword>
<keyword evidence="1" id="KW-0732">Signal</keyword>
<dbReference type="Gene3D" id="2.60.120.200">
    <property type="match status" value="1"/>
</dbReference>
<comment type="caution">
    <text evidence="3">The sequence shown here is derived from an EMBL/GenBank/DDBJ whole genome shotgun (WGS) entry which is preliminary data.</text>
</comment>
<evidence type="ECO:0000256" key="1">
    <source>
        <dbReference type="SAM" id="SignalP"/>
    </source>
</evidence>
<dbReference type="STRING" id="1236989.JCM15548_13735"/>
<dbReference type="InterPro" id="IPR050583">
    <property type="entry name" value="Mycobacterial_A85_antigen"/>
</dbReference>
<evidence type="ECO:0000259" key="2">
    <source>
        <dbReference type="Pfam" id="PF18962"/>
    </source>
</evidence>
<organism evidence="3 4">
    <name type="scientific">Geofilum rubicundum JCM 15548</name>
    <dbReference type="NCBI Taxonomy" id="1236989"/>
    <lineage>
        <taxon>Bacteria</taxon>
        <taxon>Pseudomonadati</taxon>
        <taxon>Bacteroidota</taxon>
        <taxon>Bacteroidia</taxon>
        <taxon>Marinilabiliales</taxon>
        <taxon>Marinilabiliaceae</taxon>
        <taxon>Geofilum</taxon>
    </lineage>
</organism>
<dbReference type="SUPFAM" id="SSF53474">
    <property type="entry name" value="alpha/beta-Hydrolases"/>
    <property type="match status" value="1"/>
</dbReference>
<sequence length="521" mass="59194">MRFFVLFIFLGVLVSSQAQVANVHIVDQAFYMPQLDRSRRICIYLPPNYENSGLNYPVIYMHDGQNLFEEVLNYGDMEIDETLNNLASQGYKVPIVVGIDNGEDQRTNEYVRGERDAYMQFIVETLKPYIDINYRTLSDRENTAIMGSSFGGLISWYGAIKYQNIFSKCGGFSPAYWAFMGNIWDYMSEQGFQHDIRFYQTAGENEGDQYILPLRHMEDSLIHYGFNNVYSKVVPNGNHWSSDWAADFKNAYLWLFSDYAVEINPSPNSLVPPYTNGFNDMANQPVYTRSIEGDQVWKLANYGNPQPCALISGYDGSINVANEDWLITPAFDFTNVINPVLQFDEAINYASSIEAEQSILISTNYFGGDDPNSSTWTKLNVTNRASGSDWAFVTVSTIDLSDYVGEDSVHIAFKYISTASSAATWEIDNISITSQPVFINTNLSTNSNMILHPNPVRDVLNIESENENYITASIFDLQGRILRKHKIQEQNLINVNDLKKGVYILKLKSSKGIVLQRFVKQ</sequence>
<feature type="chain" id="PRO_5002428569" evidence="1">
    <location>
        <begin position="21"/>
        <end position="521"/>
    </location>
</feature>
<feature type="domain" description="Secretion system C-terminal sorting" evidence="2">
    <location>
        <begin position="452"/>
        <end position="518"/>
    </location>
</feature>
<dbReference type="AlphaFoldDB" id="A0A0E9M1M8"/>
<dbReference type="PANTHER" id="PTHR48098:SF6">
    <property type="entry name" value="FERRI-BACILLIBACTIN ESTERASE BESA"/>
    <property type="match status" value="1"/>
</dbReference>
<dbReference type="Gene3D" id="3.40.50.1820">
    <property type="entry name" value="alpha/beta hydrolase"/>
    <property type="match status" value="1"/>
</dbReference>
<evidence type="ECO:0000313" key="4">
    <source>
        <dbReference type="Proteomes" id="UP000032900"/>
    </source>
</evidence>
<gene>
    <name evidence="3" type="ORF">JCM15548_13735</name>
</gene>
<dbReference type="InterPro" id="IPR000801">
    <property type="entry name" value="Esterase-like"/>
</dbReference>
<protein>
    <submittedName>
        <fullName evidence="3">Putative alpha-dextrin endo-1, 6-alpha-glucosidase</fullName>
    </submittedName>
</protein>
<name>A0A0E9M1M8_9BACT</name>
<dbReference type="NCBIfam" id="NF038128">
    <property type="entry name" value="choice_anch_J"/>
    <property type="match status" value="1"/>
</dbReference>
<accession>A0A0E9M1M8</accession>
<dbReference type="InterPro" id="IPR026444">
    <property type="entry name" value="Secre_tail"/>
</dbReference>
<dbReference type="RefSeq" id="WP_062127467.1">
    <property type="nucleotide sequence ID" value="NZ_BAZW01000046.1"/>
</dbReference>